<dbReference type="GO" id="GO:0008732">
    <property type="term" value="F:L-allo-threonine aldolase activity"/>
    <property type="evidence" value="ECO:0007669"/>
    <property type="project" value="TreeGrafter"/>
</dbReference>
<evidence type="ECO:0000256" key="2">
    <source>
        <dbReference type="ARBA" id="ARBA00006966"/>
    </source>
</evidence>
<sequence length="369" mass="40279">MYLYAAQASLGDDVYHEPSTLALEAHVAKLTGKEAALFLPSGTMSNQIALRTHLKQPPYSVLCDQRAHINTYEAGGTAFHSGAHSTPVIPSNRHHITLEDVQANIVLGSDLHCAPTEVVALENTLNGTIFPQDEIVRISDYVHSHGLKMHLDGARIWHVAAETGTTIKELCDPFDSVSLCMSKGLGAPIGSCLVGPKDYIRRARWFRKLFGGGMRQTGLLAAACAYALTYNFPQLPRVHTLARRLEQGLEDLGVKITSGAETCMVRLLTFLIVRNTHSLSKVFFDPSPLGISYYELVTRANELPNPIKLGGSRLVVHIQTSPEAVEDFLALVQELAEEKKKGGFVPESNGHVETNGAPYSNIYVRAGKK</sequence>
<dbReference type="PIRSF" id="PIRSF017617">
    <property type="entry name" value="Thr_aldolase"/>
    <property type="match status" value="1"/>
</dbReference>
<dbReference type="InterPro" id="IPR015421">
    <property type="entry name" value="PyrdxlP-dep_Trfase_major"/>
</dbReference>
<keyword evidence="8" id="KW-1185">Reference proteome</keyword>
<dbReference type="PANTHER" id="PTHR48097">
    <property type="entry name" value="L-THREONINE ALDOLASE-RELATED"/>
    <property type="match status" value="1"/>
</dbReference>
<comment type="cofactor">
    <cofactor evidence="1">
        <name>pyridoxal 5'-phosphate</name>
        <dbReference type="ChEBI" id="CHEBI:597326"/>
    </cofactor>
</comment>
<dbReference type="FunFam" id="3.40.640.10:FF:000030">
    <property type="entry name" value="Low-specificity L-threonine aldolase"/>
    <property type="match status" value="1"/>
</dbReference>
<protein>
    <recommendedName>
        <fullName evidence="6">Aromatic amino acid beta-eliminating lyase/threonine aldolase domain-containing protein</fullName>
    </recommendedName>
</protein>
<dbReference type="NCBIfam" id="NF041359">
    <property type="entry name" value="GntG_guanitoxin"/>
    <property type="match status" value="1"/>
</dbReference>
<feature type="domain" description="Aromatic amino acid beta-eliminating lyase/threonine aldolase" evidence="6">
    <location>
        <begin position="3"/>
        <end position="264"/>
    </location>
</feature>
<comment type="similarity">
    <text evidence="2">Belongs to the threonine aldolase family.</text>
</comment>
<accession>A0A2R6NG21</accession>
<evidence type="ECO:0000256" key="3">
    <source>
        <dbReference type="ARBA" id="ARBA00022898"/>
    </source>
</evidence>
<feature type="modified residue" description="N6-(pyridoxal phosphate)lysine" evidence="5">
    <location>
        <position position="183"/>
    </location>
</feature>
<dbReference type="OrthoDB" id="10261951at2759"/>
<gene>
    <name evidence="7" type="ORF">PHLCEN_2v12817</name>
</gene>
<organism evidence="7 8">
    <name type="scientific">Hermanssonia centrifuga</name>
    <dbReference type="NCBI Taxonomy" id="98765"/>
    <lineage>
        <taxon>Eukaryota</taxon>
        <taxon>Fungi</taxon>
        <taxon>Dikarya</taxon>
        <taxon>Basidiomycota</taxon>
        <taxon>Agaricomycotina</taxon>
        <taxon>Agaricomycetes</taxon>
        <taxon>Polyporales</taxon>
        <taxon>Meruliaceae</taxon>
        <taxon>Hermanssonia</taxon>
    </lineage>
</organism>
<proteinExistence type="inferred from homology"/>
<evidence type="ECO:0000259" key="6">
    <source>
        <dbReference type="Pfam" id="PF01212"/>
    </source>
</evidence>
<evidence type="ECO:0000256" key="4">
    <source>
        <dbReference type="ARBA" id="ARBA00023239"/>
    </source>
</evidence>
<name>A0A2R6NG21_9APHY</name>
<dbReference type="PANTHER" id="PTHR48097:SF9">
    <property type="entry name" value="L-THREONINE ALDOLASE"/>
    <property type="match status" value="1"/>
</dbReference>
<keyword evidence="3" id="KW-0663">Pyridoxal phosphate</keyword>
<dbReference type="InterPro" id="IPR015424">
    <property type="entry name" value="PyrdxlP-dep_Trfase"/>
</dbReference>
<reference evidence="7 8" key="1">
    <citation type="submission" date="2018-02" db="EMBL/GenBank/DDBJ databases">
        <title>Genome sequence of the basidiomycete white-rot fungus Phlebia centrifuga.</title>
        <authorList>
            <person name="Granchi Z."/>
            <person name="Peng M."/>
            <person name="de Vries R.P."/>
            <person name="Hilden K."/>
            <person name="Makela M.R."/>
            <person name="Grigoriev I."/>
            <person name="Riley R."/>
        </authorList>
    </citation>
    <scope>NUCLEOTIDE SEQUENCE [LARGE SCALE GENOMIC DNA]</scope>
    <source>
        <strain evidence="7 8">FBCC195</strain>
    </source>
</reference>
<dbReference type="GO" id="GO:0006567">
    <property type="term" value="P:L-threonine catabolic process"/>
    <property type="evidence" value="ECO:0007669"/>
    <property type="project" value="TreeGrafter"/>
</dbReference>
<dbReference type="GO" id="GO:0005829">
    <property type="term" value="C:cytosol"/>
    <property type="evidence" value="ECO:0007669"/>
    <property type="project" value="TreeGrafter"/>
</dbReference>
<dbReference type="InterPro" id="IPR023603">
    <property type="entry name" value="Low_specificity_L-TA-like"/>
</dbReference>
<dbReference type="SUPFAM" id="SSF53383">
    <property type="entry name" value="PLP-dependent transferases"/>
    <property type="match status" value="1"/>
</dbReference>
<dbReference type="Pfam" id="PF01212">
    <property type="entry name" value="Beta_elim_lyase"/>
    <property type="match status" value="1"/>
</dbReference>
<dbReference type="GO" id="GO:0006545">
    <property type="term" value="P:glycine biosynthetic process"/>
    <property type="evidence" value="ECO:0007669"/>
    <property type="project" value="TreeGrafter"/>
</dbReference>
<keyword evidence="4" id="KW-0456">Lyase</keyword>
<dbReference type="AlphaFoldDB" id="A0A2R6NG21"/>
<evidence type="ECO:0000256" key="1">
    <source>
        <dbReference type="ARBA" id="ARBA00001933"/>
    </source>
</evidence>
<dbReference type="Gene3D" id="3.40.640.10">
    <property type="entry name" value="Type I PLP-dependent aspartate aminotransferase-like (Major domain)"/>
    <property type="match status" value="1"/>
</dbReference>
<evidence type="ECO:0000313" key="7">
    <source>
        <dbReference type="EMBL" id="PSR71303.1"/>
    </source>
</evidence>
<evidence type="ECO:0000256" key="5">
    <source>
        <dbReference type="PIRSR" id="PIRSR017617-1"/>
    </source>
</evidence>
<evidence type="ECO:0000313" key="8">
    <source>
        <dbReference type="Proteomes" id="UP000186601"/>
    </source>
</evidence>
<comment type="caution">
    <text evidence="7">The sequence shown here is derived from an EMBL/GenBank/DDBJ whole genome shotgun (WGS) entry which is preliminary data.</text>
</comment>
<dbReference type="InterPro" id="IPR001597">
    <property type="entry name" value="ArAA_b-elim_lyase/Thr_aldolase"/>
</dbReference>
<dbReference type="Proteomes" id="UP000186601">
    <property type="component" value="Unassembled WGS sequence"/>
</dbReference>
<dbReference type="STRING" id="98765.A0A2R6NG21"/>
<dbReference type="EMBL" id="MLYV02001289">
    <property type="protein sequence ID" value="PSR71303.1"/>
    <property type="molecule type" value="Genomic_DNA"/>
</dbReference>